<evidence type="ECO:0000313" key="3">
    <source>
        <dbReference type="Proteomes" id="UP000573327"/>
    </source>
</evidence>
<feature type="transmembrane region" description="Helical" evidence="1">
    <location>
        <begin position="367"/>
        <end position="388"/>
    </location>
</feature>
<feature type="transmembrane region" description="Helical" evidence="1">
    <location>
        <begin position="111"/>
        <end position="133"/>
    </location>
</feature>
<reference evidence="2 3" key="1">
    <citation type="submission" date="2020-08" db="EMBL/GenBank/DDBJ databases">
        <title>Sequencing the genomes of 1000 actinobacteria strains.</title>
        <authorList>
            <person name="Klenk H.-P."/>
        </authorList>
    </citation>
    <scope>NUCLEOTIDE SEQUENCE [LARGE SCALE GENOMIC DNA]</scope>
    <source>
        <strain evidence="2 3">DSM 44786</strain>
    </source>
</reference>
<keyword evidence="3" id="KW-1185">Reference proteome</keyword>
<comment type="caution">
    <text evidence="2">The sequence shown here is derived from an EMBL/GenBank/DDBJ whole genome shotgun (WGS) entry which is preliminary data.</text>
</comment>
<feature type="transmembrane region" description="Helical" evidence="1">
    <location>
        <begin position="213"/>
        <end position="234"/>
    </location>
</feature>
<feature type="transmembrane region" description="Helical" evidence="1">
    <location>
        <begin position="246"/>
        <end position="268"/>
    </location>
</feature>
<sequence length="406" mass="43947">MSPSTDHAAAGPDLDRPVALHPLVYLDEGEEVTVGRVDTDSYAVLPADGAELVRLLADGLTPRQAARAYERVHGESVDIADLLAGLDELGFVRTGDEPPPPPVRWQRLGRAAFSLPAWACYLLVVAASVAAMIRTPELAPHPANLFFSPYFTVISVVLFVGQFPLILVHEAFHALAGRRLGLPSRLSFGHRLIYIVLETSLDGLVTVPRRKRYLPILAGVLADTVLTAALTLTADATRLPGGALSGVGRLCLALAYATVLRIAWQAFFYLRTDLYVLLSTVLGCRDLHTTATGVLTNAVRRRRGRPLLDESGWHAVDRRAARWYSWLIVVGYAFSLTVFVIGVVPAGARFVTGALDRFGGHAPLGPFIDSTVFFALAVLQLGAVAVMVRRDRRRRKSAPEAPAPAL</sequence>
<dbReference type="Proteomes" id="UP000573327">
    <property type="component" value="Unassembled WGS sequence"/>
</dbReference>
<organism evidence="2 3">
    <name type="scientific">Kitasatospora gansuensis</name>
    <dbReference type="NCBI Taxonomy" id="258050"/>
    <lineage>
        <taxon>Bacteria</taxon>
        <taxon>Bacillati</taxon>
        <taxon>Actinomycetota</taxon>
        <taxon>Actinomycetes</taxon>
        <taxon>Kitasatosporales</taxon>
        <taxon>Streptomycetaceae</taxon>
        <taxon>Kitasatospora</taxon>
    </lineage>
</organism>
<dbReference type="EMBL" id="JACHJR010000001">
    <property type="protein sequence ID" value="MBB4950245.1"/>
    <property type="molecule type" value="Genomic_DNA"/>
</dbReference>
<gene>
    <name evidence="2" type="ORF">F4556_005780</name>
</gene>
<evidence type="ECO:0000256" key="1">
    <source>
        <dbReference type="SAM" id="Phobius"/>
    </source>
</evidence>
<dbReference type="RefSeq" id="WP_184921263.1">
    <property type="nucleotide sequence ID" value="NZ_JACHJR010000001.1"/>
</dbReference>
<proteinExistence type="predicted"/>
<name>A0A7W7SGX2_9ACTN</name>
<protein>
    <recommendedName>
        <fullName evidence="4">PqqD family protein</fullName>
    </recommendedName>
</protein>
<keyword evidence="1" id="KW-0812">Transmembrane</keyword>
<feature type="transmembrane region" description="Helical" evidence="1">
    <location>
        <begin position="323"/>
        <end position="347"/>
    </location>
</feature>
<dbReference type="AlphaFoldDB" id="A0A7W7SGX2"/>
<evidence type="ECO:0000313" key="2">
    <source>
        <dbReference type="EMBL" id="MBB4950245.1"/>
    </source>
</evidence>
<keyword evidence="1" id="KW-0472">Membrane</keyword>
<feature type="transmembrane region" description="Helical" evidence="1">
    <location>
        <begin position="145"/>
        <end position="167"/>
    </location>
</feature>
<accession>A0A7W7SGX2</accession>
<keyword evidence="1" id="KW-1133">Transmembrane helix</keyword>
<evidence type="ECO:0008006" key="4">
    <source>
        <dbReference type="Google" id="ProtNLM"/>
    </source>
</evidence>